<dbReference type="EMBL" id="JANJOU010000028">
    <property type="protein sequence ID" value="MCR0985087.1"/>
    <property type="molecule type" value="Genomic_DNA"/>
</dbReference>
<evidence type="ECO:0000313" key="2">
    <source>
        <dbReference type="Proteomes" id="UP001524642"/>
    </source>
</evidence>
<dbReference type="RefSeq" id="WP_257718738.1">
    <property type="nucleotide sequence ID" value="NZ_JANJOU010000028.1"/>
</dbReference>
<gene>
    <name evidence="1" type="ORF">NRP21_23835</name>
</gene>
<organism evidence="1 2">
    <name type="scientific">Roseomonas populi</name>
    <dbReference type="NCBI Taxonomy" id="3121582"/>
    <lineage>
        <taxon>Bacteria</taxon>
        <taxon>Pseudomonadati</taxon>
        <taxon>Pseudomonadota</taxon>
        <taxon>Alphaproteobacteria</taxon>
        <taxon>Acetobacterales</taxon>
        <taxon>Roseomonadaceae</taxon>
        <taxon>Roseomonas</taxon>
    </lineage>
</organism>
<accession>A0ABT1XAC9</accession>
<evidence type="ECO:0000313" key="1">
    <source>
        <dbReference type="EMBL" id="MCR0985087.1"/>
    </source>
</evidence>
<keyword evidence="2" id="KW-1185">Reference proteome</keyword>
<comment type="caution">
    <text evidence="1">The sequence shown here is derived from an EMBL/GenBank/DDBJ whole genome shotgun (WGS) entry which is preliminary data.</text>
</comment>
<dbReference type="Proteomes" id="UP001524642">
    <property type="component" value="Unassembled WGS sequence"/>
</dbReference>
<protein>
    <submittedName>
        <fullName evidence="1">Uncharacterized protein</fullName>
    </submittedName>
</protein>
<name>A0ABT1XAC9_9PROT</name>
<reference evidence="1 2" key="1">
    <citation type="submission" date="2022-06" db="EMBL/GenBank/DDBJ databases">
        <title>Roseomonas CN29.</title>
        <authorList>
            <person name="Cheng Y."/>
            <person name="He X."/>
        </authorList>
    </citation>
    <scope>NUCLEOTIDE SEQUENCE [LARGE SCALE GENOMIC DNA]</scope>
    <source>
        <strain evidence="1 2">CN29</strain>
    </source>
</reference>
<sequence>MEPGDLIYPDRTNSFWRSPDMRKHRISLQSTFTVQDDDAPAEVPDSIRIQYNGQDWSEWLPRHLFVIAK</sequence>
<proteinExistence type="predicted"/>